<dbReference type="PANTHER" id="PTHR10655:SF17">
    <property type="entry name" value="LYSOPHOSPHOLIPASE-LIKE PROTEIN 1"/>
    <property type="match status" value="1"/>
</dbReference>
<evidence type="ECO:0000313" key="5">
    <source>
        <dbReference type="Proteomes" id="UP000255024"/>
    </source>
</evidence>
<dbReference type="Proteomes" id="UP000255024">
    <property type="component" value="Unassembled WGS sequence"/>
</dbReference>
<dbReference type="PANTHER" id="PTHR10655">
    <property type="entry name" value="LYSOPHOSPHOLIPASE-RELATED"/>
    <property type="match status" value="1"/>
</dbReference>
<dbReference type="RefSeq" id="WP_115090039.1">
    <property type="nucleotide sequence ID" value="NZ_CP068107.1"/>
</dbReference>
<evidence type="ECO:0000313" key="4">
    <source>
        <dbReference type="EMBL" id="STZ27014.1"/>
    </source>
</evidence>
<dbReference type="InterPro" id="IPR003140">
    <property type="entry name" value="PLipase/COase/thioEstase"/>
</dbReference>
<reference evidence="4 5" key="1">
    <citation type="submission" date="2018-06" db="EMBL/GenBank/DDBJ databases">
        <authorList>
            <consortium name="Pathogen Informatics"/>
            <person name="Doyle S."/>
        </authorList>
    </citation>
    <scope>NUCLEOTIDE SEQUENCE [LARGE SCALE GENOMIC DNA]</scope>
    <source>
        <strain evidence="4 5">NCTC11179</strain>
    </source>
</reference>
<name>A0A378RJ58_MYROD</name>
<feature type="domain" description="Phospholipase/carboxylesterase/thioesterase" evidence="3">
    <location>
        <begin position="17"/>
        <end position="214"/>
    </location>
</feature>
<comment type="similarity">
    <text evidence="1">Belongs to the AB hydrolase superfamily. AB hydrolase 2 family.</text>
</comment>
<dbReference type="InterPro" id="IPR029058">
    <property type="entry name" value="AB_hydrolase_fold"/>
</dbReference>
<dbReference type="EC" id="3.1.1.1" evidence="4"/>
<dbReference type="AlphaFoldDB" id="A0A378RJ58"/>
<evidence type="ECO:0000256" key="1">
    <source>
        <dbReference type="ARBA" id="ARBA00006499"/>
    </source>
</evidence>
<dbReference type="InterPro" id="IPR050565">
    <property type="entry name" value="LYPA1-2/EST-like"/>
</dbReference>
<keyword evidence="5" id="KW-1185">Reference proteome</keyword>
<proteinExistence type="inferred from homology"/>
<organism evidence="4 5">
    <name type="scientific">Myroides odoratus</name>
    <name type="common">Flavobacterium odoratum</name>
    <dbReference type="NCBI Taxonomy" id="256"/>
    <lineage>
        <taxon>Bacteria</taxon>
        <taxon>Pseudomonadati</taxon>
        <taxon>Bacteroidota</taxon>
        <taxon>Flavobacteriia</taxon>
        <taxon>Flavobacteriales</taxon>
        <taxon>Flavobacteriaceae</taxon>
        <taxon>Myroides</taxon>
    </lineage>
</organism>
<dbReference type="Pfam" id="PF02230">
    <property type="entry name" value="Abhydrolase_2"/>
    <property type="match status" value="1"/>
</dbReference>
<protein>
    <submittedName>
        <fullName evidence="4">Carboxylesterase 2</fullName>
        <ecNumber evidence="4">3.1.1.1</ecNumber>
    </submittedName>
</protein>
<dbReference type="SUPFAM" id="SSF53474">
    <property type="entry name" value="alpha/beta-Hydrolases"/>
    <property type="match status" value="1"/>
</dbReference>
<gene>
    <name evidence="4" type="primary">estB</name>
    <name evidence="4" type="ORF">NCTC11179_00541</name>
</gene>
<accession>A0A378RJ58</accession>
<evidence type="ECO:0000259" key="3">
    <source>
        <dbReference type="Pfam" id="PF02230"/>
    </source>
</evidence>
<keyword evidence="2 4" id="KW-0378">Hydrolase</keyword>
<sequence length="216" mass="24386">METSLSINYLIQEPKVKKDKNPLILLLHGYGSNEEDLFSFASELPEDYYIVSAQAPYPVPPYGYAWYAIHFDADANKFSDDQQAIESRDLIVKFIDELTGKYAIDSDNINLVGFSQGAILSYAIALSYPEKINKVVALSGYFNANIITPSFEQHDFSQLRLFASHGTVDQVIPVEWARKTSPILDALQVKHEYKEYPVGHGVHPLNFADFKQFLIG</sequence>
<evidence type="ECO:0000256" key="2">
    <source>
        <dbReference type="ARBA" id="ARBA00022801"/>
    </source>
</evidence>
<dbReference type="Gene3D" id="3.40.50.1820">
    <property type="entry name" value="alpha/beta hydrolase"/>
    <property type="match status" value="1"/>
</dbReference>
<dbReference type="GO" id="GO:0106435">
    <property type="term" value="F:carboxylesterase activity"/>
    <property type="evidence" value="ECO:0007669"/>
    <property type="project" value="UniProtKB-EC"/>
</dbReference>
<dbReference type="EMBL" id="UGQL01000001">
    <property type="protein sequence ID" value="STZ27014.1"/>
    <property type="molecule type" value="Genomic_DNA"/>
</dbReference>